<evidence type="ECO:0000313" key="11">
    <source>
        <dbReference type="EMBL" id="TDP61858.1"/>
    </source>
</evidence>
<evidence type="ECO:0000256" key="3">
    <source>
        <dbReference type="ARBA" id="ARBA00007970"/>
    </source>
</evidence>
<dbReference type="EMBL" id="SNXS01000010">
    <property type="protein sequence ID" value="TDP61858.1"/>
    <property type="molecule type" value="Genomic_DNA"/>
</dbReference>
<dbReference type="Gene3D" id="3.40.640.10">
    <property type="entry name" value="Type I PLP-dependent aspartate aminotransferase-like (Major domain)"/>
    <property type="match status" value="1"/>
</dbReference>
<keyword evidence="7 9" id="KW-0663">Pyridoxal phosphate</keyword>
<dbReference type="GO" id="GO:0004400">
    <property type="term" value="F:histidinol-phosphate transaminase activity"/>
    <property type="evidence" value="ECO:0007669"/>
    <property type="project" value="UniProtKB-UniRule"/>
</dbReference>
<keyword evidence="9" id="KW-0028">Amino-acid biosynthesis</keyword>
<evidence type="ECO:0000259" key="10">
    <source>
        <dbReference type="Pfam" id="PF00155"/>
    </source>
</evidence>
<evidence type="ECO:0000256" key="8">
    <source>
        <dbReference type="ARBA" id="ARBA00047481"/>
    </source>
</evidence>
<keyword evidence="12" id="KW-1185">Reference proteome</keyword>
<dbReference type="PROSITE" id="PS00599">
    <property type="entry name" value="AA_TRANSFER_CLASS_2"/>
    <property type="match status" value="1"/>
</dbReference>
<evidence type="ECO:0000256" key="4">
    <source>
        <dbReference type="ARBA" id="ARBA00011738"/>
    </source>
</evidence>
<organism evidence="11 12">
    <name type="scientific">Roseateles toxinivorans</name>
    <dbReference type="NCBI Taxonomy" id="270368"/>
    <lineage>
        <taxon>Bacteria</taxon>
        <taxon>Pseudomonadati</taxon>
        <taxon>Pseudomonadota</taxon>
        <taxon>Betaproteobacteria</taxon>
        <taxon>Burkholderiales</taxon>
        <taxon>Sphaerotilaceae</taxon>
        <taxon>Roseateles</taxon>
    </lineage>
</organism>
<evidence type="ECO:0000256" key="5">
    <source>
        <dbReference type="ARBA" id="ARBA00022576"/>
    </source>
</evidence>
<evidence type="ECO:0000256" key="6">
    <source>
        <dbReference type="ARBA" id="ARBA00022679"/>
    </source>
</evidence>
<dbReference type="Gene3D" id="3.90.1150.10">
    <property type="entry name" value="Aspartate Aminotransferase, domain 1"/>
    <property type="match status" value="1"/>
</dbReference>
<dbReference type="RefSeq" id="WP_133703402.1">
    <property type="nucleotide sequence ID" value="NZ_SNXS01000010.1"/>
</dbReference>
<comment type="subunit">
    <text evidence="4 9">Homodimer.</text>
</comment>
<comment type="pathway">
    <text evidence="2 9">Amino-acid biosynthesis; L-histidine biosynthesis; L-histidine from 5-phospho-alpha-D-ribose 1-diphosphate: step 7/9.</text>
</comment>
<comment type="caution">
    <text evidence="11">The sequence shown here is derived from an EMBL/GenBank/DDBJ whole genome shotgun (WGS) entry which is preliminary data.</text>
</comment>
<accession>A0A4V3CST4</accession>
<feature type="modified residue" description="N6-(pyridoxal phosphate)lysine" evidence="9">
    <location>
        <position position="230"/>
    </location>
</feature>
<dbReference type="InParanoid" id="A0A4V3CST4"/>
<dbReference type="Pfam" id="PF00155">
    <property type="entry name" value="Aminotran_1_2"/>
    <property type="match status" value="1"/>
</dbReference>
<evidence type="ECO:0000313" key="12">
    <source>
        <dbReference type="Proteomes" id="UP000295361"/>
    </source>
</evidence>
<comment type="similarity">
    <text evidence="3 9">Belongs to the class-II pyridoxal-phosphate-dependent aminotransferase family. Histidinol-phosphate aminotransferase subfamily.</text>
</comment>
<dbReference type="SUPFAM" id="SSF53383">
    <property type="entry name" value="PLP-dependent transferases"/>
    <property type="match status" value="1"/>
</dbReference>
<dbReference type="Proteomes" id="UP000295361">
    <property type="component" value="Unassembled WGS sequence"/>
</dbReference>
<dbReference type="AlphaFoldDB" id="A0A4V3CST4"/>
<dbReference type="InterPro" id="IPR005861">
    <property type="entry name" value="HisP_aminotrans"/>
</dbReference>
<keyword evidence="6 9" id="KW-0808">Transferase</keyword>
<dbReference type="InterPro" id="IPR015424">
    <property type="entry name" value="PyrdxlP-dep_Trfase"/>
</dbReference>
<dbReference type="InterPro" id="IPR015421">
    <property type="entry name" value="PyrdxlP-dep_Trfase_major"/>
</dbReference>
<dbReference type="GO" id="GO:0000105">
    <property type="term" value="P:L-histidine biosynthetic process"/>
    <property type="evidence" value="ECO:0007669"/>
    <property type="project" value="UniProtKB-UniRule"/>
</dbReference>
<dbReference type="PANTHER" id="PTHR43643">
    <property type="entry name" value="HISTIDINOL-PHOSPHATE AMINOTRANSFERASE 2"/>
    <property type="match status" value="1"/>
</dbReference>
<keyword evidence="9" id="KW-0368">Histidine biosynthesis</keyword>
<dbReference type="PANTHER" id="PTHR43643:SF3">
    <property type="entry name" value="HISTIDINOL-PHOSPHATE AMINOTRANSFERASE"/>
    <property type="match status" value="1"/>
</dbReference>
<dbReference type="InterPro" id="IPR015422">
    <property type="entry name" value="PyrdxlP-dep_Trfase_small"/>
</dbReference>
<proteinExistence type="inferred from homology"/>
<evidence type="ECO:0000256" key="7">
    <source>
        <dbReference type="ARBA" id="ARBA00022898"/>
    </source>
</evidence>
<dbReference type="InterPro" id="IPR001917">
    <property type="entry name" value="Aminotrans_II_pyridoxalP_BS"/>
</dbReference>
<keyword evidence="5 9" id="KW-0032">Aminotransferase</keyword>
<dbReference type="EC" id="2.6.1.9" evidence="9"/>
<name>A0A4V3CST4_9BURK</name>
<sequence length="371" mass="39759">MSLSNPADSAPDYIRNLPRYVPGKPASEVKREQAKPLRLHRMASNENPLGVSAKALAAMQAVMADAANYPDPSGHQLKARLSARLRVEAQQLVLGNGSSELLDLAARCFLRAGDEAVYSQYAFQAYPVAIHAVGATPVCVPARDYGHDLDAMRAAITERTKLVFIANPNNPTGTLLDAAALQRFVASVPRHILVVLDEAYGEFLPDADALHSCDWIAEHPHLLVLRTFSKAYGLAGMRVGYGVAHPAVADLLNRLRLTFNTSAMAQAAAEAAFDDADFLQRSRGNNAQGMAQLEQGLQTLGLPFIRSHANFIAIDVSSTGRSGAEVAQQLLAAGVIIRPLGANQLPQFIRVTVGLPEDNVAFLGALKQVLS</sequence>
<reference evidence="11 12" key="1">
    <citation type="submission" date="2019-03" db="EMBL/GenBank/DDBJ databases">
        <title>Genomic Encyclopedia of Type Strains, Phase IV (KMG-IV): sequencing the most valuable type-strain genomes for metagenomic binning, comparative biology and taxonomic classification.</title>
        <authorList>
            <person name="Goeker M."/>
        </authorList>
    </citation>
    <scope>NUCLEOTIDE SEQUENCE [LARGE SCALE GENOMIC DNA]</scope>
    <source>
        <strain evidence="11 12">DSM 16998</strain>
    </source>
</reference>
<gene>
    <name evidence="9" type="primary">hisC</name>
    <name evidence="11" type="ORF">DES47_11070</name>
</gene>
<evidence type="ECO:0000256" key="9">
    <source>
        <dbReference type="HAMAP-Rule" id="MF_01023"/>
    </source>
</evidence>
<evidence type="ECO:0000256" key="2">
    <source>
        <dbReference type="ARBA" id="ARBA00005011"/>
    </source>
</evidence>
<dbReference type="InterPro" id="IPR004839">
    <property type="entry name" value="Aminotransferase_I/II_large"/>
</dbReference>
<dbReference type="UniPathway" id="UPA00031">
    <property type="reaction ID" value="UER00012"/>
</dbReference>
<dbReference type="OrthoDB" id="9813612at2"/>
<dbReference type="GO" id="GO:0030170">
    <property type="term" value="F:pyridoxal phosphate binding"/>
    <property type="evidence" value="ECO:0007669"/>
    <property type="project" value="InterPro"/>
</dbReference>
<protein>
    <recommendedName>
        <fullName evidence="9">Histidinol-phosphate aminotransferase</fullName>
        <ecNumber evidence="9">2.6.1.9</ecNumber>
    </recommendedName>
    <alternativeName>
        <fullName evidence="9">Imidazole acetol-phosphate transaminase</fullName>
    </alternativeName>
</protein>
<dbReference type="HAMAP" id="MF_01023">
    <property type="entry name" value="HisC_aminotrans_2"/>
    <property type="match status" value="1"/>
</dbReference>
<comment type="catalytic activity">
    <reaction evidence="8 9">
        <text>L-histidinol phosphate + 2-oxoglutarate = 3-(imidazol-4-yl)-2-oxopropyl phosphate + L-glutamate</text>
        <dbReference type="Rhea" id="RHEA:23744"/>
        <dbReference type="ChEBI" id="CHEBI:16810"/>
        <dbReference type="ChEBI" id="CHEBI:29985"/>
        <dbReference type="ChEBI" id="CHEBI:57766"/>
        <dbReference type="ChEBI" id="CHEBI:57980"/>
        <dbReference type="EC" id="2.6.1.9"/>
    </reaction>
</comment>
<feature type="domain" description="Aminotransferase class I/classII large" evidence="10">
    <location>
        <begin position="42"/>
        <end position="360"/>
    </location>
</feature>
<dbReference type="InterPro" id="IPR050106">
    <property type="entry name" value="HistidinolP_aminotransfase"/>
</dbReference>
<dbReference type="NCBIfam" id="TIGR01141">
    <property type="entry name" value="hisC"/>
    <property type="match status" value="1"/>
</dbReference>
<evidence type="ECO:0000256" key="1">
    <source>
        <dbReference type="ARBA" id="ARBA00001933"/>
    </source>
</evidence>
<dbReference type="CDD" id="cd00609">
    <property type="entry name" value="AAT_like"/>
    <property type="match status" value="1"/>
</dbReference>
<comment type="cofactor">
    <cofactor evidence="1 9">
        <name>pyridoxal 5'-phosphate</name>
        <dbReference type="ChEBI" id="CHEBI:597326"/>
    </cofactor>
</comment>